<dbReference type="SUPFAM" id="SSF56112">
    <property type="entry name" value="Protein kinase-like (PK-like)"/>
    <property type="match status" value="1"/>
</dbReference>
<dbReference type="PANTHER" id="PTHR46082:SF6">
    <property type="entry name" value="AAA+ ATPASE DOMAIN-CONTAINING PROTEIN-RELATED"/>
    <property type="match status" value="1"/>
</dbReference>
<dbReference type="PROSITE" id="PS50011">
    <property type="entry name" value="PROTEIN_KINASE_DOM"/>
    <property type="match status" value="1"/>
</dbReference>
<name>A0ABP3N9B9_9GAMM</name>
<reference evidence="7" key="1">
    <citation type="journal article" date="2019" name="Int. J. Syst. Evol. Microbiol.">
        <title>The Global Catalogue of Microorganisms (GCM) 10K type strain sequencing project: providing services to taxonomists for standard genome sequencing and annotation.</title>
        <authorList>
            <consortium name="The Broad Institute Genomics Platform"/>
            <consortium name="The Broad Institute Genome Sequencing Center for Infectious Disease"/>
            <person name="Wu L."/>
            <person name="Ma J."/>
        </authorList>
    </citation>
    <scope>NUCLEOTIDE SEQUENCE [LARGE SCALE GENOMIC DNA]</scope>
    <source>
        <strain evidence="7">JCM 14331</strain>
    </source>
</reference>
<dbReference type="InterPro" id="IPR000719">
    <property type="entry name" value="Prot_kinase_dom"/>
</dbReference>
<proteinExistence type="predicted"/>
<dbReference type="Proteomes" id="UP001501169">
    <property type="component" value="Unassembled WGS sequence"/>
</dbReference>
<feature type="binding site" evidence="3">
    <location>
        <position position="111"/>
    </location>
    <ligand>
        <name>ATP</name>
        <dbReference type="ChEBI" id="CHEBI:30616"/>
    </ligand>
</feature>
<accession>A0ABP3N9B9</accession>
<dbReference type="InterPro" id="IPR011009">
    <property type="entry name" value="Kinase-like_dom_sf"/>
</dbReference>
<dbReference type="SMART" id="SM00028">
    <property type="entry name" value="TPR"/>
    <property type="match status" value="6"/>
</dbReference>
<dbReference type="RefSeq" id="WP_226765748.1">
    <property type="nucleotide sequence ID" value="NZ_BAAAEO010000001.1"/>
</dbReference>
<keyword evidence="4" id="KW-0472">Membrane</keyword>
<dbReference type="Pfam" id="PF13374">
    <property type="entry name" value="TPR_10"/>
    <property type="match status" value="2"/>
</dbReference>
<dbReference type="InterPro" id="IPR011990">
    <property type="entry name" value="TPR-like_helical_dom_sf"/>
</dbReference>
<keyword evidence="7" id="KW-1185">Reference proteome</keyword>
<organism evidence="6 7">
    <name type="scientific">Rheinheimera aquimaris</name>
    <dbReference type="NCBI Taxonomy" id="412437"/>
    <lineage>
        <taxon>Bacteria</taxon>
        <taxon>Pseudomonadati</taxon>
        <taxon>Pseudomonadota</taxon>
        <taxon>Gammaproteobacteria</taxon>
        <taxon>Chromatiales</taxon>
        <taxon>Chromatiaceae</taxon>
        <taxon>Rheinheimera</taxon>
    </lineage>
</organism>
<dbReference type="InterPro" id="IPR019734">
    <property type="entry name" value="TPR_rpt"/>
</dbReference>
<evidence type="ECO:0000313" key="7">
    <source>
        <dbReference type="Proteomes" id="UP001501169"/>
    </source>
</evidence>
<evidence type="ECO:0000256" key="1">
    <source>
        <dbReference type="ARBA" id="ARBA00022741"/>
    </source>
</evidence>
<comment type="caution">
    <text evidence="6">The sequence shown here is derived from an EMBL/GenBank/DDBJ whole genome shotgun (WGS) entry which is preliminary data.</text>
</comment>
<feature type="transmembrane region" description="Helical" evidence="4">
    <location>
        <begin position="350"/>
        <end position="371"/>
    </location>
</feature>
<dbReference type="InterPro" id="IPR008271">
    <property type="entry name" value="Ser/Thr_kinase_AS"/>
</dbReference>
<dbReference type="Pfam" id="PF00069">
    <property type="entry name" value="Pkinase"/>
    <property type="match status" value="1"/>
</dbReference>
<protein>
    <recommendedName>
        <fullName evidence="5">Protein kinase domain-containing protein</fullName>
    </recommendedName>
</protein>
<dbReference type="CDD" id="cd14014">
    <property type="entry name" value="STKc_PknB_like"/>
    <property type="match status" value="1"/>
</dbReference>
<dbReference type="PANTHER" id="PTHR46082">
    <property type="entry name" value="ATP/GTP-BINDING PROTEIN-RELATED"/>
    <property type="match status" value="1"/>
</dbReference>
<dbReference type="PROSITE" id="PS00108">
    <property type="entry name" value="PROTEIN_KINASE_ST"/>
    <property type="match status" value="1"/>
</dbReference>
<keyword evidence="2 3" id="KW-0067">ATP-binding</keyword>
<dbReference type="Pfam" id="PF13424">
    <property type="entry name" value="TPR_12"/>
    <property type="match status" value="2"/>
</dbReference>
<evidence type="ECO:0000256" key="2">
    <source>
        <dbReference type="ARBA" id="ARBA00022840"/>
    </source>
</evidence>
<dbReference type="SMART" id="SM00220">
    <property type="entry name" value="S_TKc"/>
    <property type="match status" value="1"/>
</dbReference>
<sequence>MDKDRWQQIERLFFLAAELAEPERRRFLQAECAAEPELVDSVLALLASDNATLNITGLLQQEAAQLLQSADLTGTVIGQYKIVRALGHGGMGAVYLAERADKQFTKQVAIKISHTRLANPVLLHAFKTERQILADLEHPAISRLLDGGTTEQGLPYLVMEYIKGEPVDRYCAARELSQTARLQLFVKVANAVTYAHQNMIVHCDIKPANILVTADSEPKLLDFGIAHLLTKASQYGAEANNKRLTISYASPEQQLGKTPTALSDVYSLGVTLHQLLSGQLPATNGAVSAALPEDLRCILSKALQSAPDKRYSSVAAFTDDVKRFLGRHPVQARQDSWWYRSSMLVRRNQISSLLFATVMLAVISFSITIWLQSLHVARERDQARLQRDKAQAVSLFVSDMLAAVDPFVAQGQKPTVQQVLDQTSMQLQQNAQHALVQQPEVEAAVRQVIGQTYFSLGQLPEAQRHLERARWLAEQNRFTDTALFLSIIRTLAGVYKDQYKTADVLTLAYHALDLTEQLYGVNSIETLAALSDLASAYHTAGELTKAEAMWFRLYQQRLQLLGNDHPHIVQSLVHLGIINQWLGKYELAADYYQRCLQQARKLLGEHHPDTLQCMSTLGSVYESSGRYNEAEPVIIRHIELATKVLGPTHPDTLRSQHNLADTYRGQQRYAEAEMLFRQVLQQRAEVLGRDNIETLQSRMKLGRVLLLQHQHAEAEMLLTDAYQQMKLQLGQSHPSVLTSAQLLADTYLAQQKSQAALTLYQHILSIRQDKSAEHPDTIDALAGVARVYLQLAEPMQAAHYLEQAGAIADRFPGNQSVNLRLALTALQQQDGP</sequence>
<gene>
    <name evidence="6" type="ORF">GCM10009098_03280</name>
</gene>
<keyword evidence="4" id="KW-0812">Transmembrane</keyword>
<evidence type="ECO:0000259" key="5">
    <source>
        <dbReference type="PROSITE" id="PS50011"/>
    </source>
</evidence>
<keyword evidence="4" id="KW-1133">Transmembrane helix</keyword>
<dbReference type="InterPro" id="IPR017441">
    <property type="entry name" value="Protein_kinase_ATP_BS"/>
</dbReference>
<evidence type="ECO:0000313" key="6">
    <source>
        <dbReference type="EMBL" id="GAA0539092.1"/>
    </source>
</evidence>
<feature type="domain" description="Protein kinase" evidence="5">
    <location>
        <begin position="80"/>
        <end position="454"/>
    </location>
</feature>
<evidence type="ECO:0000256" key="3">
    <source>
        <dbReference type="PROSITE-ProRule" id="PRU10141"/>
    </source>
</evidence>
<dbReference type="PROSITE" id="PS00107">
    <property type="entry name" value="PROTEIN_KINASE_ATP"/>
    <property type="match status" value="1"/>
</dbReference>
<dbReference type="InterPro" id="IPR053137">
    <property type="entry name" value="NLR-like"/>
</dbReference>
<dbReference type="Gene3D" id="1.10.510.10">
    <property type="entry name" value="Transferase(Phosphotransferase) domain 1"/>
    <property type="match status" value="1"/>
</dbReference>
<dbReference type="SUPFAM" id="SSF48452">
    <property type="entry name" value="TPR-like"/>
    <property type="match status" value="3"/>
</dbReference>
<dbReference type="EMBL" id="BAAAEO010000001">
    <property type="protein sequence ID" value="GAA0539092.1"/>
    <property type="molecule type" value="Genomic_DNA"/>
</dbReference>
<dbReference type="Gene3D" id="3.30.200.20">
    <property type="entry name" value="Phosphorylase Kinase, domain 1"/>
    <property type="match status" value="1"/>
</dbReference>
<keyword evidence="1 3" id="KW-0547">Nucleotide-binding</keyword>
<evidence type="ECO:0000256" key="4">
    <source>
        <dbReference type="SAM" id="Phobius"/>
    </source>
</evidence>
<dbReference type="Gene3D" id="1.25.40.10">
    <property type="entry name" value="Tetratricopeptide repeat domain"/>
    <property type="match status" value="3"/>
</dbReference>